<sequence>MDNEFEAKFFPINKREFRKRLKGLGAKLIFRERTMRTVLGDKRHNHQLNCDYIRVRNEGNLIRLSVKIHAKKEGDLGDQKETHVEVSDFDKTVKVLERLGLRLTYYQEKRRETWELDGAEVVIDTWPGLDPIVEIEAGSEMKVKKIAKKIGLDWDKKIITEAANIFAEVYGLTIDEVLEKISHITFDNNPFKNMENALSK</sequence>
<reference evidence="2 3" key="1">
    <citation type="journal article" date="2015" name="Nature">
        <title>rRNA introns, odd ribosomes, and small enigmatic genomes across a large radiation of phyla.</title>
        <authorList>
            <person name="Brown C.T."/>
            <person name="Hug L.A."/>
            <person name="Thomas B.C."/>
            <person name="Sharon I."/>
            <person name="Castelle C.J."/>
            <person name="Singh A."/>
            <person name="Wilkins M.J."/>
            <person name="Williams K.H."/>
            <person name="Banfield J.F."/>
        </authorList>
    </citation>
    <scope>NUCLEOTIDE SEQUENCE [LARGE SCALE GENOMIC DNA]</scope>
</reference>
<dbReference type="EMBL" id="LBZA01000011">
    <property type="protein sequence ID" value="KKR64207.1"/>
    <property type="molecule type" value="Genomic_DNA"/>
</dbReference>
<dbReference type="SUPFAM" id="SSF55154">
    <property type="entry name" value="CYTH-like phosphatases"/>
    <property type="match status" value="1"/>
</dbReference>
<dbReference type="PROSITE" id="PS51707">
    <property type="entry name" value="CYTH"/>
    <property type="match status" value="1"/>
</dbReference>
<evidence type="ECO:0000313" key="3">
    <source>
        <dbReference type="Proteomes" id="UP000034293"/>
    </source>
</evidence>
<name>A0A0G0VN73_9BACT</name>
<proteinExistence type="predicted"/>
<feature type="domain" description="CYTH" evidence="1">
    <location>
        <begin position="2"/>
        <end position="172"/>
    </location>
</feature>
<organism evidence="2 3">
    <name type="scientific">Candidatus Woesebacteria bacterium GW2011_GWA1_40_43</name>
    <dbReference type="NCBI Taxonomy" id="1618553"/>
    <lineage>
        <taxon>Bacteria</taxon>
        <taxon>Candidatus Woeseibacteriota</taxon>
    </lineage>
</organism>
<dbReference type="Gene3D" id="2.40.320.10">
    <property type="entry name" value="Hypothetical Protein Pfu-838710-001"/>
    <property type="match status" value="1"/>
</dbReference>
<gene>
    <name evidence="2" type="ORF">UU02_C0011G0019</name>
</gene>
<evidence type="ECO:0000313" key="2">
    <source>
        <dbReference type="EMBL" id="KKR64207.1"/>
    </source>
</evidence>
<dbReference type="InterPro" id="IPR023577">
    <property type="entry name" value="CYTH_domain"/>
</dbReference>
<protein>
    <recommendedName>
        <fullName evidence="1">CYTH domain-containing protein</fullName>
    </recommendedName>
</protein>
<evidence type="ECO:0000259" key="1">
    <source>
        <dbReference type="PROSITE" id="PS51707"/>
    </source>
</evidence>
<dbReference type="Proteomes" id="UP000034293">
    <property type="component" value="Unassembled WGS sequence"/>
</dbReference>
<dbReference type="InterPro" id="IPR033469">
    <property type="entry name" value="CYTH-like_dom_sf"/>
</dbReference>
<comment type="caution">
    <text evidence="2">The sequence shown here is derived from an EMBL/GenBank/DDBJ whole genome shotgun (WGS) entry which is preliminary data.</text>
</comment>
<accession>A0A0G0VN73</accession>
<dbReference type="AlphaFoldDB" id="A0A0G0VN73"/>
<dbReference type="Pfam" id="PF01928">
    <property type="entry name" value="CYTH"/>
    <property type="match status" value="1"/>
</dbReference>